<dbReference type="Pfam" id="PF16199">
    <property type="entry name" value="Radical_SAM_C"/>
    <property type="match status" value="1"/>
</dbReference>
<dbReference type="GO" id="GO:0046872">
    <property type="term" value="F:metal ion binding"/>
    <property type="evidence" value="ECO:0007669"/>
    <property type="project" value="UniProtKB-KW"/>
</dbReference>
<dbReference type="InterPro" id="IPR005911">
    <property type="entry name" value="YhcC-like"/>
</dbReference>
<keyword evidence="2" id="KW-0004">4Fe-4S</keyword>
<organism evidence="8 9">
    <name type="scientific">Ruminobacter amylophilus</name>
    <dbReference type="NCBI Taxonomy" id="867"/>
    <lineage>
        <taxon>Bacteria</taxon>
        <taxon>Pseudomonadati</taxon>
        <taxon>Pseudomonadota</taxon>
        <taxon>Gammaproteobacteria</taxon>
        <taxon>Aeromonadales</taxon>
        <taxon>Succinivibrionaceae</taxon>
        <taxon>Ruminobacter</taxon>
    </lineage>
</organism>
<evidence type="ECO:0000256" key="2">
    <source>
        <dbReference type="ARBA" id="ARBA00022485"/>
    </source>
</evidence>
<reference evidence="8 9" key="1">
    <citation type="submission" date="2016-10" db="EMBL/GenBank/DDBJ databases">
        <authorList>
            <person name="Varghese N."/>
            <person name="Submissions S."/>
        </authorList>
    </citation>
    <scope>NUCLEOTIDE SEQUENCE [LARGE SCALE GENOMIC DNA]</scope>
    <source>
        <strain evidence="8 9">DSM 1361</strain>
    </source>
</reference>
<comment type="cofactor">
    <cofactor evidence="1">
        <name>[4Fe-4S] cluster</name>
        <dbReference type="ChEBI" id="CHEBI:49883"/>
    </cofactor>
</comment>
<dbReference type="Pfam" id="PF04055">
    <property type="entry name" value="Radical_SAM"/>
    <property type="match status" value="1"/>
</dbReference>
<dbReference type="CDD" id="cd01335">
    <property type="entry name" value="Radical_SAM"/>
    <property type="match status" value="1"/>
</dbReference>
<dbReference type="SFLD" id="SFLDG01086">
    <property type="entry name" value="elongater_protein-like"/>
    <property type="match status" value="1"/>
</dbReference>
<dbReference type="InterPro" id="IPR023404">
    <property type="entry name" value="rSAM_horseshoe"/>
</dbReference>
<dbReference type="InterPro" id="IPR039661">
    <property type="entry name" value="ELP3"/>
</dbReference>
<evidence type="ECO:0000256" key="6">
    <source>
        <dbReference type="ARBA" id="ARBA00023014"/>
    </source>
</evidence>
<evidence type="ECO:0000256" key="1">
    <source>
        <dbReference type="ARBA" id="ARBA00001966"/>
    </source>
</evidence>
<evidence type="ECO:0000259" key="7">
    <source>
        <dbReference type="PROSITE" id="PS51918"/>
    </source>
</evidence>
<evidence type="ECO:0000313" key="9">
    <source>
        <dbReference type="Proteomes" id="UP000243745"/>
    </source>
</evidence>
<dbReference type="InterPro" id="IPR006638">
    <property type="entry name" value="Elp3/MiaA/NifB-like_rSAM"/>
</dbReference>
<dbReference type="GO" id="GO:0051539">
    <property type="term" value="F:4 iron, 4 sulfur cluster binding"/>
    <property type="evidence" value="ECO:0007669"/>
    <property type="project" value="UniProtKB-KW"/>
</dbReference>
<dbReference type="SUPFAM" id="SSF102114">
    <property type="entry name" value="Radical SAM enzymes"/>
    <property type="match status" value="1"/>
</dbReference>
<keyword evidence="4" id="KW-0479">Metal-binding</keyword>
<dbReference type="Gene3D" id="3.80.30.20">
    <property type="entry name" value="tm_1862 like domain"/>
    <property type="match status" value="1"/>
</dbReference>
<dbReference type="SMART" id="SM00729">
    <property type="entry name" value="Elp3"/>
    <property type="match status" value="1"/>
</dbReference>
<dbReference type="PANTHER" id="PTHR11135">
    <property type="entry name" value="HISTONE ACETYLTRANSFERASE-RELATED"/>
    <property type="match status" value="1"/>
</dbReference>
<dbReference type="PROSITE" id="PS51918">
    <property type="entry name" value="RADICAL_SAM"/>
    <property type="match status" value="1"/>
</dbReference>
<dbReference type="PANTHER" id="PTHR11135:SF1">
    <property type="entry name" value="PROTEIN YHCC"/>
    <property type="match status" value="1"/>
</dbReference>
<accession>A0A662ZHP6</accession>
<dbReference type="Proteomes" id="UP000243745">
    <property type="component" value="Unassembled WGS sequence"/>
</dbReference>
<evidence type="ECO:0000256" key="5">
    <source>
        <dbReference type="ARBA" id="ARBA00023004"/>
    </source>
</evidence>
<name>A0A662ZHP6_9GAMM</name>
<gene>
    <name evidence="8" type="ORF">SAMN02910344_00828</name>
</gene>
<dbReference type="RefSeq" id="WP_093141192.1">
    <property type="nucleotide sequence ID" value="NZ_FOXF01000010.1"/>
</dbReference>
<evidence type="ECO:0000313" key="8">
    <source>
        <dbReference type="EMBL" id="SFP23809.1"/>
    </source>
</evidence>
<proteinExistence type="predicted"/>
<sequence length="310" mass="34804">MHINQYLNTYGDYLKRRFGQRVQKLSLSGNFTCPNRDGTLGRGGCTFCNISSFSGEGKESLSISEQLAQAPEKRSKIFLAYFQAYTSTYAELQLLKRMYSEALEYPNIVGICVGTRPDCVSDEVLDLLERYQDEGKEVWLELGLQSAIDETLDLINRHHHFSQYADTVNRARSRGIKVCAHLIIGLPGEELIHNLTTLQMVIDEGVDALKLHQLHIVKGSAMAAMYRRGEISVLELDEYAEIAARLIQYTPPEIMYERIGASVQDASLIAPMWSTQRWPCIDKIGEILAEKGGQGTAIGRPYIYDGISRG</sequence>
<dbReference type="InterPro" id="IPR058240">
    <property type="entry name" value="rSAM_sf"/>
</dbReference>
<keyword evidence="6" id="KW-0411">Iron-sulfur</keyword>
<dbReference type="SFLD" id="SFLDS00029">
    <property type="entry name" value="Radical_SAM"/>
    <property type="match status" value="1"/>
</dbReference>
<dbReference type="InterPro" id="IPR007197">
    <property type="entry name" value="rSAM"/>
</dbReference>
<keyword evidence="5" id="KW-0408">Iron</keyword>
<dbReference type="NCBIfam" id="TIGR01212">
    <property type="entry name" value="TIGR01212 family radical SAM protein"/>
    <property type="match status" value="1"/>
</dbReference>
<dbReference type="InterPro" id="IPR032432">
    <property type="entry name" value="Radical_SAM_C"/>
</dbReference>
<dbReference type="GO" id="GO:0003824">
    <property type="term" value="F:catalytic activity"/>
    <property type="evidence" value="ECO:0007669"/>
    <property type="project" value="InterPro"/>
</dbReference>
<evidence type="ECO:0000256" key="4">
    <source>
        <dbReference type="ARBA" id="ARBA00022723"/>
    </source>
</evidence>
<keyword evidence="3" id="KW-0949">S-adenosyl-L-methionine</keyword>
<feature type="domain" description="Radical SAM core" evidence="7">
    <location>
        <begin position="17"/>
        <end position="252"/>
    </location>
</feature>
<dbReference type="EMBL" id="FOXF01000010">
    <property type="protein sequence ID" value="SFP23809.1"/>
    <property type="molecule type" value="Genomic_DNA"/>
</dbReference>
<protein>
    <recommendedName>
        <fullName evidence="7">Radical SAM core domain-containing protein</fullName>
    </recommendedName>
</protein>
<evidence type="ECO:0000256" key="3">
    <source>
        <dbReference type="ARBA" id="ARBA00022691"/>
    </source>
</evidence>
<dbReference type="AlphaFoldDB" id="A0A662ZHP6"/>
<dbReference type="OrthoDB" id="9801689at2"/>
<keyword evidence="9" id="KW-1185">Reference proteome</keyword>
<dbReference type="SFLD" id="SFLDG01091">
    <property type="entry name" value="uncharacterized_CHP01210-like"/>
    <property type="match status" value="1"/>
</dbReference>